<dbReference type="PROSITE" id="PS51257">
    <property type="entry name" value="PROKAR_LIPOPROTEIN"/>
    <property type="match status" value="1"/>
</dbReference>
<evidence type="ECO:0008006" key="3">
    <source>
        <dbReference type="Google" id="ProtNLM"/>
    </source>
</evidence>
<dbReference type="PATRIC" id="fig|742817.3.peg.3234"/>
<dbReference type="Proteomes" id="UP000004892">
    <property type="component" value="Unassembled WGS sequence"/>
</dbReference>
<proteinExistence type="predicted"/>
<dbReference type="HOGENOM" id="CLU_327809_0_0_10"/>
<keyword evidence="2" id="KW-1185">Reference proteome</keyword>
<dbReference type="NCBIfam" id="NF038128">
    <property type="entry name" value="choice_anch_J"/>
    <property type="match status" value="2"/>
</dbReference>
<protein>
    <recommendedName>
        <fullName evidence="3">DUF5017 domain-containing protein</fullName>
    </recommendedName>
</protein>
<accession>H1DL87</accession>
<reference evidence="1 2" key="1">
    <citation type="submission" date="2012-01" db="EMBL/GenBank/DDBJ databases">
        <title>The Genome Sequence of Odoribacter laneus YIT 12061.</title>
        <authorList>
            <consortium name="The Broad Institute Genome Sequencing Platform"/>
            <person name="Earl A."/>
            <person name="Ward D."/>
            <person name="Feldgarden M."/>
            <person name="Gevers D."/>
            <person name="Morotomi M."/>
            <person name="Young S.K."/>
            <person name="Zeng Q."/>
            <person name="Gargeya S."/>
            <person name="Fitzgerald M."/>
            <person name="Haas B."/>
            <person name="Abouelleil A."/>
            <person name="Alvarado L."/>
            <person name="Arachchi H.M."/>
            <person name="Berlin A."/>
            <person name="Chapman S.B."/>
            <person name="Gearin G."/>
            <person name="Goldberg J."/>
            <person name="Griggs A."/>
            <person name="Gujja S."/>
            <person name="Hansen M."/>
            <person name="Heiman D."/>
            <person name="Howarth C."/>
            <person name="Larimer J."/>
            <person name="Lui A."/>
            <person name="MacDonald P.J.P."/>
            <person name="McCowen C."/>
            <person name="Montmayeur A."/>
            <person name="Murphy C."/>
            <person name="Neiman D."/>
            <person name="Pearson M."/>
            <person name="Priest M."/>
            <person name="Roberts A."/>
            <person name="Saif S."/>
            <person name="Shea T."/>
            <person name="Sisk P."/>
            <person name="Stolte C."/>
            <person name="Sykes S."/>
            <person name="Wortman J."/>
            <person name="Nusbaum C."/>
            <person name="Birren B."/>
        </authorList>
    </citation>
    <scope>NUCLEOTIDE SEQUENCE [LARGE SCALE GENOMIC DNA]</scope>
    <source>
        <strain evidence="1 2">YIT 12061</strain>
    </source>
</reference>
<evidence type="ECO:0000313" key="1">
    <source>
        <dbReference type="EMBL" id="EHP45178.1"/>
    </source>
</evidence>
<dbReference type="eggNOG" id="ENOG5033794">
    <property type="taxonomic scope" value="Bacteria"/>
</dbReference>
<dbReference type="STRING" id="742817.HMPREF9449_03023"/>
<dbReference type="GeneID" id="98070682"/>
<name>H1DL87_9BACT</name>
<evidence type="ECO:0000313" key="2">
    <source>
        <dbReference type="Proteomes" id="UP000004892"/>
    </source>
</evidence>
<sequence length="826" mass="90605">MRKNNIYFYFAALLLLVGCEDFDDKNFDGLDDMTRPENQINKEYTLTADDYATISGLKVEGVEADALKAVKTNFYLTAATPAHDVIPAFLAKTWYTASAGSAVKVTYDFGGETPVYLSDLAAAQNYTVSAADYATVWDNDKYAFFTPSKSPEKNLPKVLATAFPEATSGTYVLASYQYSATEPGGDGEEAGAPFTEDFESVTPNADVNLPGWTNFTEKGTKRTWQGKTFDNNGYIQFSANGSGEAENVAWLITPGIDVSAYTAPVFTFDLKIGYYNAECLQILVSEDFSGDPLAANWKDITANFYLPKEPTSGYADNWSVAGIADMSGYDGKIFIAFKYTGSGTGGKTTTYQIDNVFVGDNAPVNKSELLNEDFEEVTPNADVNLPDWTNFTEKGTKKTWQGKSFGDNKYVQFSANGSGEDENVAWLITPAITVGAGSNPLFSFDLKVGYYNAECLQILISKDFSGDVLAANWEDVTSHFVLPQEPASGYADNFSLAGTMSLGAYSGNVHIAFKYTGSGNNGKTTTYQLDNVKVISYAASGAALKPMANVITENRLAMYTFNGTDWGEKDSVAVVNPADYKAMGEPGSRNNFSSTIKAENYLPQFLGVKFPYAQEGEVKAVVYNYYTGSDTELKADEYIFTSGAWKYNNIPVETITEQYTYIGKWLYNPNVTLVLTPGKGMGTGHFQALTDWVWENIDVPAGVTTKGLGYVTTYGNNDYYFGGSEYQNNFDFRPSAWKQQNGDAYNALSDKELTDLMWERLPQGIQIMLESMYPTAVPVEGLTVLYTVSFGVYDGSATPIYTIQYELTGTGEFTYIEDSLKKEGEE</sequence>
<gene>
    <name evidence="1" type="ORF">HMPREF9449_03023</name>
</gene>
<organism evidence="1 2">
    <name type="scientific">Odoribacter laneus YIT 12061</name>
    <dbReference type="NCBI Taxonomy" id="742817"/>
    <lineage>
        <taxon>Bacteria</taxon>
        <taxon>Pseudomonadati</taxon>
        <taxon>Bacteroidota</taxon>
        <taxon>Bacteroidia</taxon>
        <taxon>Bacteroidales</taxon>
        <taxon>Odoribacteraceae</taxon>
        <taxon>Odoribacter</taxon>
    </lineage>
</organism>
<dbReference type="AlphaFoldDB" id="H1DL87"/>
<dbReference type="Gene3D" id="2.60.120.200">
    <property type="match status" value="2"/>
</dbReference>
<dbReference type="EMBL" id="ADMC01000034">
    <property type="protein sequence ID" value="EHP45178.1"/>
    <property type="molecule type" value="Genomic_DNA"/>
</dbReference>
<dbReference type="RefSeq" id="WP_009138166.1">
    <property type="nucleotide sequence ID" value="NZ_JH594598.1"/>
</dbReference>
<comment type="caution">
    <text evidence="1">The sequence shown here is derived from an EMBL/GenBank/DDBJ whole genome shotgun (WGS) entry which is preliminary data.</text>
</comment>